<comment type="subcellular location">
    <subcellularLocation>
        <location evidence="1 7">Cell membrane</location>
        <topology evidence="1 7">Multi-pass membrane protein</topology>
    </subcellularLocation>
</comment>
<evidence type="ECO:0000256" key="7">
    <source>
        <dbReference type="RuleBase" id="RU363032"/>
    </source>
</evidence>
<dbReference type="GO" id="GO:0005886">
    <property type="term" value="C:plasma membrane"/>
    <property type="evidence" value="ECO:0007669"/>
    <property type="project" value="UniProtKB-SubCell"/>
</dbReference>
<dbReference type="PANTHER" id="PTHR32243">
    <property type="entry name" value="MALTOSE TRANSPORT SYSTEM PERMEASE-RELATED"/>
    <property type="match status" value="1"/>
</dbReference>
<dbReference type="InterPro" id="IPR035906">
    <property type="entry name" value="MetI-like_sf"/>
</dbReference>
<dbReference type="PANTHER" id="PTHR32243:SF24">
    <property type="entry name" value="DIACETYLCHITOBIOSE UPTAKE SYSTEM PERMEASE PROTEIN NGCG"/>
    <property type="match status" value="1"/>
</dbReference>
<dbReference type="GO" id="GO:0055085">
    <property type="term" value="P:transmembrane transport"/>
    <property type="evidence" value="ECO:0007669"/>
    <property type="project" value="InterPro"/>
</dbReference>
<dbReference type="SUPFAM" id="SSF161098">
    <property type="entry name" value="MetI-like"/>
    <property type="match status" value="1"/>
</dbReference>
<proteinExistence type="inferred from homology"/>
<evidence type="ECO:0000259" key="8">
    <source>
        <dbReference type="PROSITE" id="PS50928"/>
    </source>
</evidence>
<keyword evidence="6 7" id="KW-0472">Membrane</keyword>
<dbReference type="STRING" id="39482.ERS852491_00551"/>
<evidence type="ECO:0000256" key="1">
    <source>
        <dbReference type="ARBA" id="ARBA00004651"/>
    </source>
</evidence>
<gene>
    <name evidence="9" type="primary">ycjP_5</name>
    <name evidence="9" type="ORF">ERS852491_00551</name>
</gene>
<feature type="transmembrane region" description="Helical" evidence="7">
    <location>
        <begin position="9"/>
        <end position="30"/>
    </location>
</feature>
<evidence type="ECO:0000256" key="6">
    <source>
        <dbReference type="ARBA" id="ARBA00023136"/>
    </source>
</evidence>
<feature type="transmembrane region" description="Helical" evidence="7">
    <location>
        <begin position="179"/>
        <end position="204"/>
    </location>
</feature>
<evidence type="ECO:0000313" key="10">
    <source>
        <dbReference type="Proteomes" id="UP000095544"/>
    </source>
</evidence>
<dbReference type="Gene3D" id="1.10.3720.10">
    <property type="entry name" value="MetI-like"/>
    <property type="match status" value="1"/>
</dbReference>
<reference evidence="9 10" key="1">
    <citation type="submission" date="2015-09" db="EMBL/GenBank/DDBJ databases">
        <authorList>
            <consortium name="Pathogen Informatics"/>
        </authorList>
    </citation>
    <scope>NUCLEOTIDE SEQUENCE [LARGE SCALE GENOMIC DNA]</scope>
    <source>
        <strain evidence="9 10">2789STDY5834876</strain>
    </source>
</reference>
<accession>A0A173ZWE6</accession>
<dbReference type="OrthoDB" id="153186at2"/>
<keyword evidence="3" id="KW-1003">Cell membrane</keyword>
<evidence type="ECO:0000256" key="3">
    <source>
        <dbReference type="ARBA" id="ARBA00022475"/>
    </source>
</evidence>
<keyword evidence="2 7" id="KW-0813">Transport</keyword>
<dbReference type="GeneID" id="93332991"/>
<dbReference type="InterPro" id="IPR000515">
    <property type="entry name" value="MetI-like"/>
</dbReference>
<keyword evidence="4 7" id="KW-0812">Transmembrane</keyword>
<evidence type="ECO:0000256" key="2">
    <source>
        <dbReference type="ARBA" id="ARBA00022448"/>
    </source>
</evidence>
<dbReference type="PROSITE" id="PS50928">
    <property type="entry name" value="ABC_TM1"/>
    <property type="match status" value="1"/>
</dbReference>
<dbReference type="CDD" id="cd06261">
    <property type="entry name" value="TM_PBP2"/>
    <property type="match status" value="1"/>
</dbReference>
<dbReference type="InterPro" id="IPR050901">
    <property type="entry name" value="BP-dep_ABC_trans_perm"/>
</dbReference>
<dbReference type="Proteomes" id="UP000095544">
    <property type="component" value="Unassembled WGS sequence"/>
</dbReference>
<evidence type="ECO:0000256" key="4">
    <source>
        <dbReference type="ARBA" id="ARBA00022692"/>
    </source>
</evidence>
<sequence>MRAQKIKRTVLAVFMWILSLIVLIPLLLIIINSFKTSAEADIMTLKLPEVWQFANFAVAVAESNIFRTFLNSVLITGVSVLASSILGTMAGYSLSRNRDKINRGVYSYFLLGLVVPVQVIALIQVLQKFRMMDSYAGIIFVYIAMFVPLSVFLAYSFVSSVPKELDEAAVMDGATPLQLFFHIIRPMLTPVIVTSFITQFVFIWNDFQYPLYLLSSSSKWTIVLGVYKFIGQFGSDWNIVCAYILLSSLPVVIVYLAGQKYIISGMVAGAVKG</sequence>
<dbReference type="Pfam" id="PF00528">
    <property type="entry name" value="BPD_transp_1"/>
    <property type="match status" value="1"/>
</dbReference>
<feature type="transmembrane region" description="Helical" evidence="7">
    <location>
        <begin position="237"/>
        <end position="257"/>
    </location>
</feature>
<evidence type="ECO:0000313" key="9">
    <source>
        <dbReference type="EMBL" id="CUN80544.1"/>
    </source>
</evidence>
<comment type="similarity">
    <text evidence="7">Belongs to the binding-protein-dependent transport system permease family.</text>
</comment>
<dbReference type="EMBL" id="CYZU01000003">
    <property type="protein sequence ID" value="CUN80544.1"/>
    <property type="molecule type" value="Genomic_DNA"/>
</dbReference>
<feature type="transmembrane region" description="Helical" evidence="7">
    <location>
        <begin position="106"/>
        <end position="126"/>
    </location>
</feature>
<feature type="transmembrane region" description="Helical" evidence="7">
    <location>
        <begin position="138"/>
        <end position="159"/>
    </location>
</feature>
<organism evidence="9 10">
    <name type="scientific">Faecalicatena contorta</name>
    <dbReference type="NCBI Taxonomy" id="39482"/>
    <lineage>
        <taxon>Bacteria</taxon>
        <taxon>Bacillati</taxon>
        <taxon>Bacillota</taxon>
        <taxon>Clostridia</taxon>
        <taxon>Lachnospirales</taxon>
        <taxon>Lachnospiraceae</taxon>
        <taxon>Faecalicatena</taxon>
    </lineage>
</organism>
<protein>
    <submittedName>
        <fullName evidence="9">Inner membrane ABC transporter permease protein ycjP</fullName>
    </submittedName>
</protein>
<name>A0A173ZWE6_9FIRM</name>
<evidence type="ECO:0000256" key="5">
    <source>
        <dbReference type="ARBA" id="ARBA00022989"/>
    </source>
</evidence>
<dbReference type="AlphaFoldDB" id="A0A173ZWE6"/>
<dbReference type="RefSeq" id="WP_025655013.1">
    <property type="nucleotide sequence ID" value="NZ_BAAACT010000054.1"/>
</dbReference>
<feature type="domain" description="ABC transmembrane type-1" evidence="8">
    <location>
        <begin position="69"/>
        <end position="258"/>
    </location>
</feature>
<keyword evidence="5 7" id="KW-1133">Transmembrane helix</keyword>
<feature type="transmembrane region" description="Helical" evidence="7">
    <location>
        <begin position="73"/>
        <end position="94"/>
    </location>
</feature>